<gene>
    <name evidence="1" type="ordered locus">MCP_0987</name>
</gene>
<name>D1YX87_METPS</name>
<accession>D1YX87</accession>
<keyword evidence="2" id="KW-1185">Reference proteome</keyword>
<reference evidence="1 2" key="1">
    <citation type="journal article" date="2007" name="Appl. Environ. Microbiol.">
        <title>Isolation of key methanogens for global methane emission from rice paddy fields: a novel isolate affiliated with the clone cluster rice cluster I.</title>
        <authorList>
            <person name="Sakai S."/>
            <person name="Imachi H."/>
            <person name="Sekiguchi Y."/>
            <person name="Ohashi A."/>
            <person name="Harada H."/>
            <person name="Kamagata Y."/>
        </authorList>
    </citation>
    <scope>NUCLEOTIDE SEQUENCE [LARGE SCALE GENOMIC DNA]</scope>
    <source>
        <strain evidence="2">DSM 17711 / JCM 13418 / NBRC 101707 / SANAE</strain>
    </source>
</reference>
<protein>
    <recommendedName>
        <fullName evidence="3">Transposase</fullName>
    </recommendedName>
</protein>
<evidence type="ECO:0000313" key="2">
    <source>
        <dbReference type="Proteomes" id="UP000001882"/>
    </source>
</evidence>
<organism evidence="1 2">
    <name type="scientific">Methanocella paludicola (strain DSM 17711 / JCM 13418 / NBRC 101707 / SANAE)</name>
    <dbReference type="NCBI Taxonomy" id="304371"/>
    <lineage>
        <taxon>Archaea</taxon>
        <taxon>Methanobacteriati</taxon>
        <taxon>Methanobacteriota</taxon>
        <taxon>Stenosarchaea group</taxon>
        <taxon>Methanomicrobia</taxon>
        <taxon>Methanocellales</taxon>
        <taxon>Methanocellaceae</taxon>
        <taxon>Methanocella</taxon>
    </lineage>
</organism>
<dbReference type="STRING" id="304371.MCP_0987"/>
<dbReference type="KEGG" id="mpd:MCP_0987"/>
<reference evidence="2" key="3">
    <citation type="journal article" date="2011" name="PLoS ONE">
        <title>Genome sequence of a mesophilic hydrogenotrophic methanogen Methanocella paludicola, the first cultivated representative of the order Methanocellales.</title>
        <authorList>
            <person name="Sakai S."/>
            <person name="Takaki Y."/>
            <person name="Shimamura S."/>
            <person name="Sekine M."/>
            <person name="Tajima T."/>
            <person name="Kosugi H."/>
            <person name="Ichikawa N."/>
            <person name="Tasumi E."/>
            <person name="Hiraki A.T."/>
            <person name="Shimizu A."/>
            <person name="Kato Y."/>
            <person name="Nishiko R."/>
            <person name="Mori K."/>
            <person name="Fujita N."/>
            <person name="Imachi H."/>
            <person name="Takai K."/>
        </authorList>
    </citation>
    <scope>NUCLEOTIDE SEQUENCE [LARGE SCALE GENOMIC DNA]</scope>
    <source>
        <strain evidence="2">DSM 17711 / JCM 13418 / NBRC 101707 / SANAE</strain>
    </source>
</reference>
<dbReference type="AlphaFoldDB" id="D1YX87"/>
<dbReference type="InParanoid" id="D1YX87"/>
<sequence length="74" mass="8861">MLIYENEANNCKLKKNTQLKLLEYFALEVTARSAANLIDIHTDSFPLFLKEWEFIFNYGTPRQQFETLRLWCDI</sequence>
<dbReference type="Proteomes" id="UP000001882">
    <property type="component" value="Chromosome"/>
</dbReference>
<reference evidence="1 2" key="2">
    <citation type="journal article" date="2008" name="Int. J. Syst. Evol. Microbiol.">
        <title>Methanocella paludicola gen. nov., sp. nov., a methane-producing archaeon, the first isolate of the lineage 'Rice Cluster I', and proposal of the new archaeal order Methanocellales ord. nov.</title>
        <authorList>
            <person name="Sakai S."/>
            <person name="Imachi H."/>
            <person name="Hanada S."/>
            <person name="Ohashi A."/>
            <person name="Harada H."/>
            <person name="Kamagata Y."/>
        </authorList>
    </citation>
    <scope>NUCLEOTIDE SEQUENCE [LARGE SCALE GENOMIC DNA]</scope>
    <source>
        <strain evidence="2">DSM 17711 / JCM 13418 / NBRC 101707 / SANAE</strain>
    </source>
</reference>
<evidence type="ECO:0000313" key="1">
    <source>
        <dbReference type="EMBL" id="BAI61059.1"/>
    </source>
</evidence>
<evidence type="ECO:0008006" key="3">
    <source>
        <dbReference type="Google" id="ProtNLM"/>
    </source>
</evidence>
<proteinExistence type="predicted"/>
<dbReference type="EMBL" id="AP011532">
    <property type="protein sequence ID" value="BAI61059.1"/>
    <property type="molecule type" value="Genomic_DNA"/>
</dbReference>